<dbReference type="Proteomes" id="UP000050501">
    <property type="component" value="Unassembled WGS sequence"/>
</dbReference>
<dbReference type="PANTHER" id="PTHR43316">
    <property type="entry name" value="HYDROLASE, HALOACID DELAHOGENASE-RELATED"/>
    <property type="match status" value="1"/>
</dbReference>
<dbReference type="PATRIC" id="fig|229921.5.peg.3264"/>
<evidence type="ECO:0000313" key="3">
    <source>
        <dbReference type="EMBL" id="KPL87436.1"/>
    </source>
</evidence>
<dbReference type="SFLD" id="SFLDS00003">
    <property type="entry name" value="Haloacid_Dehalogenase"/>
    <property type="match status" value="1"/>
</dbReference>
<dbReference type="SUPFAM" id="SSF56784">
    <property type="entry name" value="HAD-like"/>
    <property type="match status" value="1"/>
</dbReference>
<dbReference type="InterPro" id="IPR023198">
    <property type="entry name" value="PGP-like_dom2"/>
</dbReference>
<dbReference type="EMBL" id="LGCM01000019">
    <property type="protein sequence ID" value="KPL87436.1"/>
    <property type="molecule type" value="Genomic_DNA"/>
</dbReference>
<evidence type="ECO:0000313" key="2">
    <source>
        <dbReference type="EMBL" id="GAP19725.1"/>
    </source>
</evidence>
<accession>A0A0M8JSF8</accession>
<keyword evidence="1 2" id="KW-0378">Hydrolase</keyword>
<evidence type="ECO:0000256" key="1">
    <source>
        <dbReference type="ARBA" id="ARBA00022801"/>
    </source>
</evidence>
<dbReference type="GO" id="GO:0016787">
    <property type="term" value="F:hydrolase activity"/>
    <property type="evidence" value="ECO:0007669"/>
    <property type="project" value="UniProtKB-KW"/>
</dbReference>
<keyword evidence="4" id="KW-1185">Reference proteome</keyword>
<organism evidence="2">
    <name type="scientific">Levilinea saccharolytica</name>
    <dbReference type="NCBI Taxonomy" id="229921"/>
    <lineage>
        <taxon>Bacteria</taxon>
        <taxon>Bacillati</taxon>
        <taxon>Chloroflexota</taxon>
        <taxon>Anaerolineae</taxon>
        <taxon>Anaerolineales</taxon>
        <taxon>Anaerolineaceae</taxon>
        <taxon>Levilinea</taxon>
    </lineage>
</organism>
<dbReference type="SFLD" id="SFLDG01129">
    <property type="entry name" value="C1.5:_HAD__Beta-PGM__Phosphata"/>
    <property type="match status" value="1"/>
</dbReference>
<dbReference type="InterPro" id="IPR023214">
    <property type="entry name" value="HAD_sf"/>
</dbReference>
<dbReference type="EMBL" id="DF967975">
    <property type="protein sequence ID" value="GAP19725.1"/>
    <property type="molecule type" value="Genomic_DNA"/>
</dbReference>
<name>A0A0M8JSF8_9CHLR</name>
<dbReference type="Gene3D" id="1.10.150.240">
    <property type="entry name" value="Putative phosphatase, domain 2"/>
    <property type="match status" value="1"/>
</dbReference>
<dbReference type="OrthoDB" id="6101375at2"/>
<sequence>MFDVIAFDADDTLWQNERNYRRVQAQFAQLFADHHSPEWVDARLFETESRNMEHYGYGIKAFTLSMIETAIALTDGAVSGTEIQVILELAKGMLAAEVELLAGVAEAVPLLAQRCPLMIITKGDLLDQEAKFRRSGLAPYFRHLEVVSHKSRETYEQILRSHGLSPQRFLMVGNSLRSDILPILELGGSAVYIPHDTTWLHEVADPPPSGHPGYYTLERFDLLPGWLAELTRARGS</sequence>
<dbReference type="STRING" id="229921.ADN01_04555"/>
<gene>
    <name evidence="3" type="ORF">ADN01_04555</name>
    <name evidence="2" type="ORF">LSAC_03637</name>
</gene>
<protein>
    <submittedName>
        <fullName evidence="2">Predicted hydrolase</fullName>
    </submittedName>
</protein>
<dbReference type="InterPro" id="IPR036412">
    <property type="entry name" value="HAD-like_sf"/>
</dbReference>
<dbReference type="AlphaFoldDB" id="A0A0M8JSF8"/>
<dbReference type="Gene3D" id="3.40.50.1000">
    <property type="entry name" value="HAD superfamily/HAD-like"/>
    <property type="match status" value="1"/>
</dbReference>
<dbReference type="Pfam" id="PF00702">
    <property type="entry name" value="Hydrolase"/>
    <property type="match status" value="1"/>
</dbReference>
<reference evidence="3 4" key="2">
    <citation type="submission" date="2015-07" db="EMBL/GenBank/DDBJ databases">
        <title>Genome sequence of Levilinea saccharolytica DSM 16555.</title>
        <authorList>
            <person name="Hemp J."/>
            <person name="Ward L.M."/>
            <person name="Pace L.A."/>
            <person name="Fischer W.W."/>
        </authorList>
    </citation>
    <scope>NUCLEOTIDE SEQUENCE [LARGE SCALE GENOMIC DNA]</scope>
    <source>
        <strain evidence="3 4">KIBI-1</strain>
    </source>
</reference>
<proteinExistence type="predicted"/>
<dbReference type="RefSeq" id="WP_062419973.1">
    <property type="nucleotide sequence ID" value="NZ_BBXZ01000188.1"/>
</dbReference>
<evidence type="ECO:0000313" key="4">
    <source>
        <dbReference type="Proteomes" id="UP000050501"/>
    </source>
</evidence>
<reference evidence="2" key="1">
    <citation type="journal article" date="2015" name="Genome Announc.">
        <title>Draft Genome Sequences of Anaerolinea thermolimosa IMO-1, Bellilinea caldifistulae GOMI-1, Leptolinea tardivitalis YMTK-2, Levilinea saccharolytica KIBI-1, Longilinea arvoryzae KOME-1, Previously Described as Members of the Class Anaerolineae (Chloroflexi).</title>
        <authorList>
            <person name="Matsuura N."/>
            <person name="Tourlousse M.D."/>
            <person name="Ohashi A."/>
            <person name="Hugenholtz P."/>
            <person name="Sekiguchi Y."/>
        </authorList>
    </citation>
    <scope>NUCLEOTIDE SEQUENCE</scope>
    <source>
        <strain evidence="2">KIBI-1</strain>
    </source>
</reference>
<dbReference type="InterPro" id="IPR051540">
    <property type="entry name" value="S-2-haloacid_dehalogenase"/>
</dbReference>
<dbReference type="PANTHER" id="PTHR43316:SF8">
    <property type="entry name" value="HAD FAMILY HYDROLASE"/>
    <property type="match status" value="1"/>
</dbReference>